<feature type="domain" description="DUF4817" evidence="2">
    <location>
        <begin position="18"/>
        <end position="68"/>
    </location>
</feature>
<evidence type="ECO:0000313" key="3">
    <source>
        <dbReference type="EMBL" id="KAI6657044.1"/>
    </source>
</evidence>
<dbReference type="InterPro" id="IPR032135">
    <property type="entry name" value="DUF4817"/>
</dbReference>
<dbReference type="Pfam" id="PF16087">
    <property type="entry name" value="DUF4817"/>
    <property type="match status" value="1"/>
</dbReference>
<dbReference type="AlphaFoldDB" id="A0AAV7K7A9"/>
<evidence type="ECO:0000259" key="2">
    <source>
        <dbReference type="Pfam" id="PF16087"/>
    </source>
</evidence>
<dbReference type="EMBL" id="JAKMXF010000125">
    <property type="protein sequence ID" value="KAI6657044.1"/>
    <property type="molecule type" value="Genomic_DNA"/>
</dbReference>
<reference evidence="3 4" key="1">
    <citation type="journal article" date="2023" name="BMC Biol.">
        <title>The compact genome of the sponge Oopsacas minuta (Hexactinellida) is lacking key metazoan core genes.</title>
        <authorList>
            <person name="Santini S."/>
            <person name="Schenkelaars Q."/>
            <person name="Jourda C."/>
            <person name="Duchesne M."/>
            <person name="Belahbib H."/>
            <person name="Rocher C."/>
            <person name="Selva M."/>
            <person name="Riesgo A."/>
            <person name="Vervoort M."/>
            <person name="Leys S.P."/>
            <person name="Kodjabachian L."/>
            <person name="Le Bivic A."/>
            <person name="Borchiellini C."/>
            <person name="Claverie J.M."/>
            <person name="Renard E."/>
        </authorList>
    </citation>
    <scope>NUCLEOTIDE SEQUENCE [LARGE SCALE GENOMIC DNA]</scope>
    <source>
        <strain evidence="3">SPO-2</strain>
    </source>
</reference>
<sequence length="121" mass="14163">MLANTSDLPKTRQWITQKRVWCIQKYLETKSFVKTQQNFLHRFGTELAPTKSPIFKMVKKFQYAGTVNILNKKCKDRETHSGKRDSASSMLLLWFGSQLNSHQNDRPEKGNKPCPYQGLQW</sequence>
<evidence type="ECO:0000313" key="4">
    <source>
        <dbReference type="Proteomes" id="UP001165289"/>
    </source>
</evidence>
<comment type="caution">
    <text evidence="3">The sequence shown here is derived from an EMBL/GenBank/DDBJ whole genome shotgun (WGS) entry which is preliminary data.</text>
</comment>
<organism evidence="3 4">
    <name type="scientific">Oopsacas minuta</name>
    <dbReference type="NCBI Taxonomy" id="111878"/>
    <lineage>
        <taxon>Eukaryota</taxon>
        <taxon>Metazoa</taxon>
        <taxon>Porifera</taxon>
        <taxon>Hexactinellida</taxon>
        <taxon>Hexasterophora</taxon>
        <taxon>Lyssacinosida</taxon>
        <taxon>Leucopsacidae</taxon>
        <taxon>Oopsacas</taxon>
    </lineage>
</organism>
<gene>
    <name evidence="3" type="ORF">LOD99_11217</name>
</gene>
<evidence type="ECO:0000256" key="1">
    <source>
        <dbReference type="SAM" id="MobiDB-lite"/>
    </source>
</evidence>
<dbReference type="Proteomes" id="UP001165289">
    <property type="component" value="Unassembled WGS sequence"/>
</dbReference>
<accession>A0AAV7K7A9</accession>
<keyword evidence="4" id="KW-1185">Reference proteome</keyword>
<protein>
    <recommendedName>
        <fullName evidence="2">DUF4817 domain-containing protein</fullName>
    </recommendedName>
</protein>
<proteinExistence type="predicted"/>
<name>A0AAV7K7A9_9METZ</name>
<feature type="region of interest" description="Disordered" evidence="1">
    <location>
        <begin position="100"/>
        <end position="121"/>
    </location>
</feature>